<reference evidence="12 13" key="1">
    <citation type="journal article" date="2017" name="Curr. Biol.">
        <title>The Evolution of Venom by Co-option of Single-Copy Genes.</title>
        <authorList>
            <person name="Martinson E.O."/>
            <person name="Mrinalini"/>
            <person name="Kelkar Y.D."/>
            <person name="Chang C.H."/>
            <person name="Werren J.H."/>
        </authorList>
    </citation>
    <scope>NUCLEOTIDE SEQUENCE [LARGE SCALE GENOMIC DNA]</scope>
    <source>
        <strain evidence="12 13">Alberta</strain>
        <tissue evidence="12">Whole body</tissue>
    </source>
</reference>
<accession>A0A232F1U9</accession>
<dbReference type="Pfam" id="PF06910">
    <property type="entry name" value="MEA1"/>
    <property type="match status" value="1"/>
</dbReference>
<keyword evidence="5 10" id="KW-0552">Olfaction</keyword>
<protein>
    <recommendedName>
        <fullName evidence="10">Odorant receptor</fullName>
    </recommendedName>
</protein>
<evidence type="ECO:0000256" key="9">
    <source>
        <dbReference type="ARBA" id="ARBA00023224"/>
    </source>
</evidence>
<comment type="similarity">
    <text evidence="10">Belongs to the insect chemoreceptor superfamily. Heteromeric odorant receptor channel (TC 1.A.69) family.</text>
</comment>
<dbReference type="STRING" id="543379.A0A232F1U9"/>
<evidence type="ECO:0000256" key="1">
    <source>
        <dbReference type="ARBA" id="ARBA00004651"/>
    </source>
</evidence>
<gene>
    <name evidence="12" type="ORF">TSAR_002761</name>
</gene>
<dbReference type="Proteomes" id="UP000215335">
    <property type="component" value="Unassembled WGS sequence"/>
</dbReference>
<evidence type="ECO:0000256" key="11">
    <source>
        <dbReference type="SAM" id="MobiDB-lite"/>
    </source>
</evidence>
<dbReference type="Pfam" id="PF02949">
    <property type="entry name" value="7tm_6"/>
    <property type="match status" value="1"/>
</dbReference>
<evidence type="ECO:0000313" key="12">
    <source>
        <dbReference type="EMBL" id="OXU24418.1"/>
    </source>
</evidence>
<keyword evidence="13" id="KW-1185">Reference proteome</keyword>
<feature type="compositionally biased region" description="Acidic residues" evidence="11">
    <location>
        <begin position="376"/>
        <end position="389"/>
    </location>
</feature>
<evidence type="ECO:0000256" key="2">
    <source>
        <dbReference type="ARBA" id="ARBA00022475"/>
    </source>
</evidence>
<evidence type="ECO:0000256" key="10">
    <source>
        <dbReference type="RuleBase" id="RU351113"/>
    </source>
</evidence>
<keyword evidence="6 10" id="KW-1133">Transmembrane helix</keyword>
<proteinExistence type="inferred from homology"/>
<comment type="caution">
    <text evidence="12">The sequence shown here is derived from an EMBL/GenBank/DDBJ whole genome shotgun (WGS) entry which is preliminary data.</text>
</comment>
<feature type="transmembrane region" description="Helical" evidence="10">
    <location>
        <begin position="214"/>
        <end position="237"/>
    </location>
</feature>
<keyword evidence="9 10" id="KW-0807">Transducer</keyword>
<dbReference type="GO" id="GO:0005549">
    <property type="term" value="F:odorant binding"/>
    <property type="evidence" value="ECO:0007669"/>
    <property type="project" value="InterPro"/>
</dbReference>
<evidence type="ECO:0000256" key="3">
    <source>
        <dbReference type="ARBA" id="ARBA00022606"/>
    </source>
</evidence>
<dbReference type="EMBL" id="NNAY01001304">
    <property type="protein sequence ID" value="OXU24418.1"/>
    <property type="molecule type" value="Genomic_DNA"/>
</dbReference>
<dbReference type="InterPro" id="IPR004117">
    <property type="entry name" value="7tm6_olfct_rcpt"/>
</dbReference>
<evidence type="ECO:0000256" key="6">
    <source>
        <dbReference type="ARBA" id="ARBA00022989"/>
    </source>
</evidence>
<sequence length="482" mass="54426">MMTFMGLWPYQDFKTKLFIRTFLAIVLGIALIPQIISIVKYTNEDSDKVIQGTATLLYVTGVTLKILTTITSEKKIEIVYRNIVENWKLLDDENEIRTMTEYSEFGRLLTIGYVAYMFFALGLFVTMPMLPMMIDVISPINGSRPRIFILDGEYIADKYENYGKVYIFESLTCIMSVFVFSTVDSTYAVCVEQCVGLMAVVSFARILDSSYSVNFLLSMGSNVMILSVGSVVILINLGRPMEFIRYSMIFIGLMIHMFYLSWPGQKVIDSSQGILYDAYNNEWYECSKKTKTLLKFMMLRCIEPCQLTAGGLYVMNIANFGSQQSKQMKPTQEPVDNLNTANVNVNVITAHESDSEDEDAGPAGYMPLSQTPAEGEPLEDEDDDDDEDFEWTHAPTEPQQSLPESNEPGEPSVDPETLEVWSAPGNSSNIDLDADKINQVKSAMASFTLPTTAIPDWANSISEDQWKEQLIHRIKEIQKDKK</sequence>
<feature type="region of interest" description="Disordered" evidence="11">
    <location>
        <begin position="352"/>
        <end position="432"/>
    </location>
</feature>
<organism evidence="12 13">
    <name type="scientific">Trichomalopsis sarcophagae</name>
    <dbReference type="NCBI Taxonomy" id="543379"/>
    <lineage>
        <taxon>Eukaryota</taxon>
        <taxon>Metazoa</taxon>
        <taxon>Ecdysozoa</taxon>
        <taxon>Arthropoda</taxon>
        <taxon>Hexapoda</taxon>
        <taxon>Insecta</taxon>
        <taxon>Pterygota</taxon>
        <taxon>Neoptera</taxon>
        <taxon>Endopterygota</taxon>
        <taxon>Hymenoptera</taxon>
        <taxon>Apocrita</taxon>
        <taxon>Proctotrupomorpha</taxon>
        <taxon>Chalcidoidea</taxon>
        <taxon>Pteromalidae</taxon>
        <taxon>Pteromalinae</taxon>
        <taxon>Trichomalopsis</taxon>
    </lineage>
</organism>
<dbReference type="GO" id="GO:0005886">
    <property type="term" value="C:plasma membrane"/>
    <property type="evidence" value="ECO:0007669"/>
    <property type="project" value="UniProtKB-SubCell"/>
</dbReference>
<evidence type="ECO:0000313" key="13">
    <source>
        <dbReference type="Proteomes" id="UP000215335"/>
    </source>
</evidence>
<comment type="caution">
    <text evidence="10">Lacks conserved residue(s) required for the propagation of feature annotation.</text>
</comment>
<dbReference type="PANTHER" id="PTHR21137:SF35">
    <property type="entry name" value="ODORANT RECEPTOR 19A-RELATED"/>
    <property type="match status" value="1"/>
</dbReference>
<evidence type="ECO:0000256" key="8">
    <source>
        <dbReference type="ARBA" id="ARBA00023170"/>
    </source>
</evidence>
<name>A0A232F1U9_9HYME</name>
<keyword evidence="3 10" id="KW-0716">Sensory transduction</keyword>
<dbReference type="GO" id="GO:0004984">
    <property type="term" value="F:olfactory receptor activity"/>
    <property type="evidence" value="ECO:0007669"/>
    <property type="project" value="InterPro"/>
</dbReference>
<keyword evidence="2" id="KW-1003">Cell membrane</keyword>
<feature type="transmembrane region" description="Helical" evidence="10">
    <location>
        <begin position="113"/>
        <end position="140"/>
    </location>
</feature>
<feature type="transmembrane region" description="Helical" evidence="10">
    <location>
        <begin position="21"/>
        <end position="39"/>
    </location>
</feature>
<comment type="subcellular location">
    <subcellularLocation>
        <location evidence="1 10">Cell membrane</location>
        <topology evidence="1 10">Multi-pass membrane protein</topology>
    </subcellularLocation>
</comment>
<keyword evidence="7 10" id="KW-0472">Membrane</keyword>
<evidence type="ECO:0000256" key="5">
    <source>
        <dbReference type="ARBA" id="ARBA00022725"/>
    </source>
</evidence>
<dbReference type="OrthoDB" id="7696577at2759"/>
<dbReference type="PANTHER" id="PTHR21137">
    <property type="entry name" value="ODORANT RECEPTOR"/>
    <property type="match status" value="1"/>
</dbReference>
<keyword evidence="8 10" id="KW-0675">Receptor</keyword>
<keyword evidence="4 10" id="KW-0812">Transmembrane</keyword>
<evidence type="ECO:0000256" key="4">
    <source>
        <dbReference type="ARBA" id="ARBA00022692"/>
    </source>
</evidence>
<dbReference type="GO" id="GO:0007165">
    <property type="term" value="P:signal transduction"/>
    <property type="evidence" value="ECO:0007669"/>
    <property type="project" value="UniProtKB-KW"/>
</dbReference>
<evidence type="ECO:0000256" key="7">
    <source>
        <dbReference type="ARBA" id="ARBA00023136"/>
    </source>
</evidence>
<feature type="transmembrane region" description="Helical" evidence="10">
    <location>
        <begin position="243"/>
        <end position="262"/>
    </location>
</feature>
<dbReference type="AlphaFoldDB" id="A0A232F1U9"/>